<dbReference type="STRING" id="634771.SAMN04488128_106340"/>
<proteinExistence type="predicted"/>
<dbReference type="SUPFAM" id="SSF103247">
    <property type="entry name" value="TT1751-like"/>
    <property type="match status" value="1"/>
</dbReference>
<name>A0A1T4TVA8_9BACT</name>
<organism evidence="2 3">
    <name type="scientific">Chitinophaga eiseniae</name>
    <dbReference type="NCBI Taxonomy" id="634771"/>
    <lineage>
        <taxon>Bacteria</taxon>
        <taxon>Pseudomonadati</taxon>
        <taxon>Bacteroidota</taxon>
        <taxon>Chitinophagia</taxon>
        <taxon>Chitinophagales</taxon>
        <taxon>Chitinophagaceae</taxon>
        <taxon>Chitinophaga</taxon>
    </lineage>
</organism>
<accession>A0A1T4TVA8</accession>
<dbReference type="EMBL" id="FUWZ01000006">
    <property type="protein sequence ID" value="SKA44159.1"/>
    <property type="molecule type" value="Genomic_DNA"/>
</dbReference>
<dbReference type="Pfam" id="PF03625">
    <property type="entry name" value="DUF302"/>
    <property type="match status" value="1"/>
</dbReference>
<keyword evidence="3" id="KW-1185">Reference proteome</keyword>
<dbReference type="InterPro" id="IPR035923">
    <property type="entry name" value="TT1751-like_sf"/>
</dbReference>
<sequence length="133" mass="15142">MKNAYHTLLLDHPFETVTAAAKTAITDNGWLLLHEINPRQILAGHGYHVPNARQLFFFHPSYLYALWQQDAAAVTEAPLKLLIQEMSPQQTCIRYINIDHHFQGYTENISPIVSSIREQQARVLAQVQATFSS</sequence>
<dbReference type="Gene3D" id="3.30.310.70">
    <property type="entry name" value="TT1751-like domain"/>
    <property type="match status" value="1"/>
</dbReference>
<dbReference type="Proteomes" id="UP000190367">
    <property type="component" value="Unassembled WGS sequence"/>
</dbReference>
<protein>
    <recommendedName>
        <fullName evidence="1">DUF302 domain-containing protein</fullName>
    </recommendedName>
</protein>
<dbReference type="RefSeq" id="WP_078672685.1">
    <property type="nucleotide sequence ID" value="NZ_FUWZ01000006.1"/>
</dbReference>
<gene>
    <name evidence="2" type="ORF">SAMN04488128_106340</name>
</gene>
<dbReference type="AlphaFoldDB" id="A0A1T4TVA8"/>
<dbReference type="InterPro" id="IPR005180">
    <property type="entry name" value="DUF302"/>
</dbReference>
<evidence type="ECO:0000313" key="2">
    <source>
        <dbReference type="EMBL" id="SKA44159.1"/>
    </source>
</evidence>
<evidence type="ECO:0000313" key="3">
    <source>
        <dbReference type="Proteomes" id="UP000190367"/>
    </source>
</evidence>
<dbReference type="CDD" id="cd14797">
    <property type="entry name" value="DUF302"/>
    <property type="match status" value="1"/>
</dbReference>
<feature type="domain" description="DUF302" evidence="1">
    <location>
        <begin position="37"/>
        <end position="97"/>
    </location>
</feature>
<dbReference type="OrthoDB" id="676131at2"/>
<evidence type="ECO:0000259" key="1">
    <source>
        <dbReference type="Pfam" id="PF03625"/>
    </source>
</evidence>
<reference evidence="3" key="1">
    <citation type="submission" date="2017-02" db="EMBL/GenBank/DDBJ databases">
        <authorList>
            <person name="Varghese N."/>
            <person name="Submissions S."/>
        </authorList>
    </citation>
    <scope>NUCLEOTIDE SEQUENCE [LARGE SCALE GENOMIC DNA]</scope>
    <source>
        <strain evidence="3">DSM 22224</strain>
    </source>
</reference>